<dbReference type="GO" id="GO:0005840">
    <property type="term" value="C:ribosome"/>
    <property type="evidence" value="ECO:0007669"/>
    <property type="project" value="UniProtKB-KW"/>
</dbReference>
<dbReference type="NCBIfam" id="NF000955">
    <property type="entry name" value="PRK00099.1-1"/>
    <property type="match status" value="1"/>
</dbReference>
<keyword evidence="6" id="KW-0694">RNA-binding</keyword>
<name>A0ABS1CWZ7_9PROT</name>
<dbReference type="InterPro" id="IPR047865">
    <property type="entry name" value="Ribosomal_uL10_bac_type"/>
</dbReference>
<evidence type="ECO:0000313" key="7">
    <source>
        <dbReference type="EMBL" id="MBK1658992.1"/>
    </source>
</evidence>
<dbReference type="EMBL" id="NRSG01000078">
    <property type="protein sequence ID" value="MBK1658992.1"/>
    <property type="molecule type" value="Genomic_DNA"/>
</dbReference>
<comment type="subunit">
    <text evidence="6">Part of the ribosomal stalk of the 50S ribosomal subunit. The N-terminus interacts with L11 and the large rRNA to form the base of the stalk. The C-terminus forms an elongated spine to which L12 dimers bind in a sequential fashion forming a multimeric L10(L12)X complex.</text>
</comment>
<proteinExistence type="inferred from homology"/>
<comment type="function">
    <text evidence="1 6">Forms part of the ribosomal stalk, playing a central role in the interaction of the ribosome with GTP-bound translation factors.</text>
</comment>
<dbReference type="InterPro" id="IPR043141">
    <property type="entry name" value="Ribosomal_uL10-like_sf"/>
</dbReference>
<dbReference type="Pfam" id="PF00466">
    <property type="entry name" value="Ribosomal_L10"/>
    <property type="match status" value="1"/>
</dbReference>
<dbReference type="Gene3D" id="3.30.70.1730">
    <property type="match status" value="1"/>
</dbReference>
<organism evidence="7 8">
    <name type="scientific">Paracraurococcus ruber</name>
    <dbReference type="NCBI Taxonomy" id="77675"/>
    <lineage>
        <taxon>Bacteria</taxon>
        <taxon>Pseudomonadati</taxon>
        <taxon>Pseudomonadota</taxon>
        <taxon>Alphaproteobacteria</taxon>
        <taxon>Acetobacterales</taxon>
        <taxon>Roseomonadaceae</taxon>
        <taxon>Paracraurococcus</taxon>
    </lineage>
</organism>
<reference evidence="7 8" key="1">
    <citation type="journal article" date="2020" name="Microorganisms">
        <title>Osmotic Adaptation and Compatible Solute Biosynthesis of Phototrophic Bacteria as Revealed from Genome Analyses.</title>
        <authorList>
            <person name="Imhoff J.F."/>
            <person name="Rahn T."/>
            <person name="Kunzel S."/>
            <person name="Keller A."/>
            <person name="Neulinger S.C."/>
        </authorList>
    </citation>
    <scope>NUCLEOTIDE SEQUENCE [LARGE SCALE GENOMIC DNA]</scope>
    <source>
        <strain evidence="7 8">DSM 15382</strain>
    </source>
</reference>
<evidence type="ECO:0000256" key="2">
    <source>
        <dbReference type="ARBA" id="ARBA00008889"/>
    </source>
</evidence>
<dbReference type="Gene3D" id="6.10.250.290">
    <property type="match status" value="1"/>
</dbReference>
<keyword evidence="4 6" id="KW-0687">Ribonucleoprotein</keyword>
<evidence type="ECO:0000256" key="3">
    <source>
        <dbReference type="ARBA" id="ARBA00022980"/>
    </source>
</evidence>
<keyword evidence="6" id="KW-0699">rRNA-binding</keyword>
<dbReference type="RefSeq" id="WP_133221620.1">
    <property type="nucleotide sequence ID" value="NZ_NRSG01000078.1"/>
</dbReference>
<evidence type="ECO:0000313" key="8">
    <source>
        <dbReference type="Proteomes" id="UP000697995"/>
    </source>
</evidence>
<accession>A0ABS1CWZ7</accession>
<sequence>MDRQEKREFIAQLSAVFADTSFVLVAQNKGLTVADVSDLRRRMRGAGATYKVAKNRLATLALDGTRFQGVQPLLKGPTALAWSKDPVAVAKTAVEFARTNDKFVILGGALGAQTLTPDGIKALSELPSLETLRAQLLGLIQTPATRIAGVLQAPGSQLARVFSAFAKKDEAEAA</sequence>
<dbReference type="CDD" id="cd05797">
    <property type="entry name" value="Ribosomal_L10"/>
    <property type="match status" value="1"/>
</dbReference>
<protein>
    <recommendedName>
        <fullName evidence="5 6">Large ribosomal subunit protein uL10</fullName>
    </recommendedName>
</protein>
<dbReference type="SUPFAM" id="SSF160369">
    <property type="entry name" value="Ribosomal protein L10-like"/>
    <property type="match status" value="1"/>
</dbReference>
<evidence type="ECO:0000256" key="6">
    <source>
        <dbReference type="HAMAP-Rule" id="MF_00362"/>
    </source>
</evidence>
<evidence type="ECO:0000256" key="4">
    <source>
        <dbReference type="ARBA" id="ARBA00023274"/>
    </source>
</evidence>
<dbReference type="InterPro" id="IPR022973">
    <property type="entry name" value="Ribosomal_uL10_bac"/>
</dbReference>
<evidence type="ECO:0000256" key="1">
    <source>
        <dbReference type="ARBA" id="ARBA00002633"/>
    </source>
</evidence>
<gene>
    <name evidence="6" type="primary">rplJ</name>
    <name evidence="7" type="ORF">CKO45_12190</name>
</gene>
<comment type="similarity">
    <text evidence="2 6">Belongs to the universal ribosomal protein uL10 family.</text>
</comment>
<dbReference type="Proteomes" id="UP000697995">
    <property type="component" value="Unassembled WGS sequence"/>
</dbReference>
<comment type="caution">
    <text evidence="7">The sequence shown here is derived from an EMBL/GenBank/DDBJ whole genome shotgun (WGS) entry which is preliminary data.</text>
</comment>
<dbReference type="InterPro" id="IPR001790">
    <property type="entry name" value="Ribosomal_uL10"/>
</dbReference>
<dbReference type="HAMAP" id="MF_00362">
    <property type="entry name" value="Ribosomal_uL10"/>
    <property type="match status" value="1"/>
</dbReference>
<keyword evidence="3 6" id="KW-0689">Ribosomal protein</keyword>
<keyword evidence="8" id="KW-1185">Reference proteome</keyword>
<evidence type="ECO:0000256" key="5">
    <source>
        <dbReference type="ARBA" id="ARBA00035202"/>
    </source>
</evidence>
<dbReference type="PANTHER" id="PTHR11560">
    <property type="entry name" value="39S RIBOSOMAL PROTEIN L10, MITOCHONDRIAL"/>
    <property type="match status" value="1"/>
</dbReference>